<dbReference type="CDD" id="cd00761">
    <property type="entry name" value="Glyco_tranf_GTA_type"/>
    <property type="match status" value="1"/>
</dbReference>
<dbReference type="EMBL" id="JBHLWO010000002">
    <property type="protein sequence ID" value="MFC0320187.1"/>
    <property type="molecule type" value="Genomic_DNA"/>
</dbReference>
<evidence type="ECO:0000313" key="5">
    <source>
        <dbReference type="EMBL" id="MFC0320187.1"/>
    </source>
</evidence>
<evidence type="ECO:0000256" key="1">
    <source>
        <dbReference type="ARBA" id="ARBA00006739"/>
    </source>
</evidence>
<gene>
    <name evidence="5" type="ORF">ACFFI0_17815</name>
</gene>
<keyword evidence="6" id="KW-1185">Reference proteome</keyword>
<dbReference type="PANTHER" id="PTHR43630">
    <property type="entry name" value="POLY-BETA-1,6-N-ACETYL-D-GLUCOSAMINE SYNTHASE"/>
    <property type="match status" value="1"/>
</dbReference>
<dbReference type="SUPFAM" id="SSF53448">
    <property type="entry name" value="Nucleotide-diphospho-sugar transferases"/>
    <property type="match status" value="1"/>
</dbReference>
<comment type="similarity">
    <text evidence="1">Belongs to the glycosyltransferase 2 family.</text>
</comment>
<evidence type="ECO:0000256" key="2">
    <source>
        <dbReference type="ARBA" id="ARBA00022676"/>
    </source>
</evidence>
<dbReference type="InterPro" id="IPR001173">
    <property type="entry name" value="Glyco_trans_2-like"/>
</dbReference>
<comment type="caution">
    <text evidence="5">The sequence shown here is derived from an EMBL/GenBank/DDBJ whole genome shotgun (WGS) entry which is preliminary data.</text>
</comment>
<dbReference type="PANTHER" id="PTHR43630:SF1">
    <property type="entry name" value="POLY-BETA-1,6-N-ACETYL-D-GLUCOSAMINE SYNTHASE"/>
    <property type="match status" value="1"/>
</dbReference>
<organism evidence="5 6">
    <name type="scientific">Olivibacter oleidegradans</name>
    <dbReference type="NCBI Taxonomy" id="760123"/>
    <lineage>
        <taxon>Bacteria</taxon>
        <taxon>Pseudomonadati</taxon>
        <taxon>Bacteroidota</taxon>
        <taxon>Sphingobacteriia</taxon>
        <taxon>Sphingobacteriales</taxon>
        <taxon>Sphingobacteriaceae</taxon>
        <taxon>Olivibacter</taxon>
    </lineage>
</organism>
<dbReference type="InterPro" id="IPR029044">
    <property type="entry name" value="Nucleotide-diphossugar_trans"/>
</dbReference>
<dbReference type="Gene3D" id="3.90.550.10">
    <property type="entry name" value="Spore Coat Polysaccharide Biosynthesis Protein SpsA, Chain A"/>
    <property type="match status" value="1"/>
</dbReference>
<dbReference type="Pfam" id="PF00535">
    <property type="entry name" value="Glycos_transf_2"/>
    <property type="match status" value="1"/>
</dbReference>
<reference evidence="5 6" key="1">
    <citation type="submission" date="2024-09" db="EMBL/GenBank/DDBJ databases">
        <authorList>
            <person name="Sun Q."/>
            <person name="Mori K."/>
        </authorList>
    </citation>
    <scope>NUCLEOTIDE SEQUENCE [LARGE SCALE GENOMIC DNA]</scope>
    <source>
        <strain evidence="5 6">CCM 7765</strain>
    </source>
</reference>
<evidence type="ECO:0000256" key="3">
    <source>
        <dbReference type="ARBA" id="ARBA00022679"/>
    </source>
</evidence>
<name>A0ABV6HMR6_9SPHI</name>
<dbReference type="Proteomes" id="UP001589774">
    <property type="component" value="Unassembled WGS sequence"/>
</dbReference>
<proteinExistence type="inferred from homology"/>
<keyword evidence="2" id="KW-0328">Glycosyltransferase</keyword>
<dbReference type="RefSeq" id="WP_130855238.1">
    <property type="nucleotide sequence ID" value="NZ_JBHLWO010000002.1"/>
</dbReference>
<evidence type="ECO:0000259" key="4">
    <source>
        <dbReference type="Pfam" id="PF00535"/>
    </source>
</evidence>
<keyword evidence="3" id="KW-0808">Transferase</keyword>
<protein>
    <submittedName>
        <fullName evidence="5">Glycosyltransferase family 2 protein</fullName>
    </submittedName>
</protein>
<evidence type="ECO:0000313" key="6">
    <source>
        <dbReference type="Proteomes" id="UP001589774"/>
    </source>
</evidence>
<feature type="domain" description="Glycosyltransferase 2-like" evidence="4">
    <location>
        <begin position="46"/>
        <end position="174"/>
    </location>
</feature>
<sequence>MPALNTPKWIKQYDFPFTKFEEIPAAFFDGINKKLDRLQAAPPLVSIVITAWNEETNVVKTIASMADFETNIPLEIIVVDNNSTDRTRDTLAALHVKHYFQPIQGWGPGRQMGLDHARGKYLLSADADVLYPRKWVDDMVELLEQREVVAVYGRYSFIPEEGYPRWKLYLYEGLKDIIASFRHLHRPHLNAYGMSFGYVTEYGKKIGYVMQKIRGEDGRLCFDLMHYGTVKQLKRTRARVWTKPRTLKQDGSLWQAMKLRIAKETKRFTSLLRKQEPHDTKTSKND</sequence>
<accession>A0ABV6HMR6</accession>